<dbReference type="GO" id="GO:0005789">
    <property type="term" value="C:endoplasmic reticulum membrane"/>
    <property type="evidence" value="ECO:0007669"/>
    <property type="project" value="TreeGrafter"/>
</dbReference>
<feature type="transmembrane region" description="Helical" evidence="10">
    <location>
        <begin position="198"/>
        <end position="222"/>
    </location>
</feature>
<dbReference type="GO" id="GO:0034626">
    <property type="term" value="P:fatty acid elongation, polyunsaturated fatty acid"/>
    <property type="evidence" value="ECO:0007669"/>
    <property type="project" value="TreeGrafter"/>
</dbReference>
<organism evidence="12">
    <name type="scientific">Menopon gallinae</name>
    <name type="common">poultry shaft louse</name>
    <dbReference type="NCBI Taxonomy" id="328185"/>
    <lineage>
        <taxon>Eukaryota</taxon>
        <taxon>Metazoa</taxon>
        <taxon>Ecdysozoa</taxon>
        <taxon>Arthropoda</taxon>
        <taxon>Hexapoda</taxon>
        <taxon>Insecta</taxon>
        <taxon>Pterygota</taxon>
        <taxon>Neoptera</taxon>
        <taxon>Paraneoptera</taxon>
        <taxon>Psocodea</taxon>
        <taxon>Troctomorpha</taxon>
        <taxon>Phthiraptera</taxon>
        <taxon>Amblycera</taxon>
        <taxon>Menoponidae</taxon>
        <taxon>Menopon</taxon>
    </lineage>
</organism>
<keyword evidence="3 10" id="KW-0808">Transferase</keyword>
<dbReference type="AlphaFoldDB" id="A0AAW2H979"/>
<dbReference type="GO" id="GO:0009922">
    <property type="term" value="F:fatty acid elongase activity"/>
    <property type="evidence" value="ECO:0007669"/>
    <property type="project" value="UniProtKB-EC"/>
</dbReference>
<keyword evidence="6 10" id="KW-1133">Transmembrane helix</keyword>
<accession>A0AAW2H979</accession>
<feature type="transmembrane region" description="Helical" evidence="10">
    <location>
        <begin position="37"/>
        <end position="55"/>
    </location>
</feature>
<evidence type="ECO:0000256" key="7">
    <source>
        <dbReference type="ARBA" id="ARBA00023098"/>
    </source>
</evidence>
<dbReference type="GO" id="GO:0034625">
    <property type="term" value="P:fatty acid elongation, monounsaturated fatty acid"/>
    <property type="evidence" value="ECO:0007669"/>
    <property type="project" value="TreeGrafter"/>
</dbReference>
<gene>
    <name evidence="12" type="ORF">PYX00_008847</name>
</gene>
<keyword evidence="5 10" id="KW-0276">Fatty acid metabolism</keyword>
<dbReference type="EMBL" id="JARGDH010000005">
    <property type="protein sequence ID" value="KAL0266247.1"/>
    <property type="molecule type" value="Genomic_DNA"/>
</dbReference>
<comment type="caution">
    <text evidence="12">The sequence shown here is derived from an EMBL/GenBank/DDBJ whole genome shotgun (WGS) entry which is preliminary data.</text>
</comment>
<evidence type="ECO:0000256" key="9">
    <source>
        <dbReference type="ARBA" id="ARBA00023160"/>
    </source>
</evidence>
<evidence type="ECO:0000256" key="8">
    <source>
        <dbReference type="ARBA" id="ARBA00023136"/>
    </source>
</evidence>
<feature type="compositionally biased region" description="Polar residues" evidence="11">
    <location>
        <begin position="282"/>
        <end position="293"/>
    </location>
</feature>
<sequence>MNYVEVTLPNYSYIFNFEQEFAHHETHRWMRENWTYGFYYVGLYMILIFGGQYYMQSRPKYELRGVLSLWNTLLAGFSIMGACRTAPELLHVLKNYGLYHSVCVPSFIEQDKVSGFWSWMFVLSKLPELGDTIFIVLRKQPLIFLHWYHHTTVLLYAWFSYTETTASARWFIVMNYCVHSVMYSYYALKSMGYRPSRYIQMIITTLQLIQMVVGCFINIWVYNFINSTRNSSSLENGQRFCHVSDLNIKLSIAMYFSYFVLFSRFFYKNYINKGCSLKEHSSSSNCESKNNYKIQKPSKIDGHKTKAQ</sequence>
<keyword evidence="7 10" id="KW-0443">Lipid metabolism</keyword>
<evidence type="ECO:0000256" key="3">
    <source>
        <dbReference type="ARBA" id="ARBA00022679"/>
    </source>
</evidence>
<comment type="similarity">
    <text evidence="10">Belongs to the ELO family.</text>
</comment>
<dbReference type="Pfam" id="PF01151">
    <property type="entry name" value="ELO"/>
    <property type="match status" value="1"/>
</dbReference>
<dbReference type="PROSITE" id="PS01188">
    <property type="entry name" value="ELO"/>
    <property type="match status" value="1"/>
</dbReference>
<dbReference type="GO" id="GO:0019367">
    <property type="term" value="P:fatty acid elongation, saturated fatty acid"/>
    <property type="evidence" value="ECO:0007669"/>
    <property type="project" value="TreeGrafter"/>
</dbReference>
<dbReference type="PANTHER" id="PTHR11157:SF17">
    <property type="entry name" value="ELONGATION OF VERY LONG CHAIN FATTY ACIDS PROTEIN 6"/>
    <property type="match status" value="1"/>
</dbReference>
<keyword evidence="9 10" id="KW-0275">Fatty acid biosynthesis</keyword>
<evidence type="ECO:0000256" key="4">
    <source>
        <dbReference type="ARBA" id="ARBA00022692"/>
    </source>
</evidence>
<name>A0AAW2H979_9NEOP</name>
<dbReference type="InterPro" id="IPR030457">
    <property type="entry name" value="ELO_CS"/>
</dbReference>
<dbReference type="GO" id="GO:0030148">
    <property type="term" value="P:sphingolipid biosynthetic process"/>
    <property type="evidence" value="ECO:0007669"/>
    <property type="project" value="TreeGrafter"/>
</dbReference>
<dbReference type="EMBL" id="JARGDH010000005">
    <property type="protein sequence ID" value="KAL0266245.1"/>
    <property type="molecule type" value="Genomic_DNA"/>
</dbReference>
<feature type="transmembrane region" description="Helical" evidence="10">
    <location>
        <begin position="167"/>
        <end position="186"/>
    </location>
</feature>
<dbReference type="InterPro" id="IPR002076">
    <property type="entry name" value="ELO_fam"/>
</dbReference>
<comment type="caution">
    <text evidence="10">Lacks conserved residue(s) required for the propagation of feature annotation.</text>
</comment>
<evidence type="ECO:0000313" key="12">
    <source>
        <dbReference type="EMBL" id="KAL0266245.1"/>
    </source>
</evidence>
<dbReference type="EC" id="2.3.1.199" evidence="10"/>
<proteinExistence type="inferred from homology"/>
<dbReference type="GO" id="GO:0042761">
    <property type="term" value="P:very long-chain fatty acid biosynthetic process"/>
    <property type="evidence" value="ECO:0007669"/>
    <property type="project" value="TreeGrafter"/>
</dbReference>
<reference evidence="12" key="1">
    <citation type="journal article" date="2024" name="Gigascience">
        <title>Chromosome-level genome of the poultry shaft louse Menopon gallinae provides insight into the host-switching and adaptive evolution of parasitic lice.</title>
        <authorList>
            <person name="Xu Y."/>
            <person name="Ma L."/>
            <person name="Liu S."/>
            <person name="Liang Y."/>
            <person name="Liu Q."/>
            <person name="He Z."/>
            <person name="Tian L."/>
            <person name="Duan Y."/>
            <person name="Cai W."/>
            <person name="Li H."/>
            <person name="Song F."/>
        </authorList>
    </citation>
    <scope>NUCLEOTIDE SEQUENCE</scope>
    <source>
        <strain evidence="12">Cailab_2023a</strain>
    </source>
</reference>
<evidence type="ECO:0000256" key="10">
    <source>
        <dbReference type="RuleBase" id="RU361115"/>
    </source>
</evidence>
<dbReference type="PANTHER" id="PTHR11157">
    <property type="entry name" value="FATTY ACID ACYL TRANSFERASE-RELATED"/>
    <property type="match status" value="1"/>
</dbReference>
<feature type="compositionally biased region" description="Basic and acidic residues" evidence="11">
    <location>
        <begin position="298"/>
        <end position="308"/>
    </location>
</feature>
<evidence type="ECO:0000256" key="2">
    <source>
        <dbReference type="ARBA" id="ARBA00022516"/>
    </source>
</evidence>
<feature type="transmembrane region" description="Helical" evidence="10">
    <location>
        <begin position="248"/>
        <end position="267"/>
    </location>
</feature>
<feature type="region of interest" description="Disordered" evidence="11">
    <location>
        <begin position="278"/>
        <end position="308"/>
    </location>
</feature>
<evidence type="ECO:0000256" key="5">
    <source>
        <dbReference type="ARBA" id="ARBA00022832"/>
    </source>
</evidence>
<keyword evidence="4 10" id="KW-0812">Transmembrane</keyword>
<keyword evidence="8 10" id="KW-0472">Membrane</keyword>
<protein>
    <recommendedName>
        <fullName evidence="10">Elongation of very long chain fatty acids protein</fullName>
        <ecNumber evidence="10">2.3.1.199</ecNumber>
    </recommendedName>
    <alternativeName>
        <fullName evidence="10">Very-long-chain 3-oxoacyl-CoA synthase</fullName>
    </alternativeName>
</protein>
<keyword evidence="2 10" id="KW-0444">Lipid biosynthesis</keyword>
<evidence type="ECO:0000256" key="11">
    <source>
        <dbReference type="SAM" id="MobiDB-lite"/>
    </source>
</evidence>
<evidence type="ECO:0000256" key="6">
    <source>
        <dbReference type="ARBA" id="ARBA00022989"/>
    </source>
</evidence>
<comment type="catalytic activity">
    <reaction evidence="10">
        <text>a very-long-chain acyl-CoA + malonyl-CoA + H(+) = a very-long-chain 3-oxoacyl-CoA + CO2 + CoA</text>
        <dbReference type="Rhea" id="RHEA:32727"/>
        <dbReference type="ChEBI" id="CHEBI:15378"/>
        <dbReference type="ChEBI" id="CHEBI:16526"/>
        <dbReference type="ChEBI" id="CHEBI:57287"/>
        <dbReference type="ChEBI" id="CHEBI:57384"/>
        <dbReference type="ChEBI" id="CHEBI:90725"/>
        <dbReference type="ChEBI" id="CHEBI:90736"/>
        <dbReference type="EC" id="2.3.1.199"/>
    </reaction>
</comment>
<evidence type="ECO:0000256" key="1">
    <source>
        <dbReference type="ARBA" id="ARBA00004141"/>
    </source>
</evidence>
<comment type="subcellular location">
    <subcellularLocation>
        <location evidence="1">Membrane</location>
        <topology evidence="1">Multi-pass membrane protein</topology>
    </subcellularLocation>
</comment>
<dbReference type="EMBL" id="JARGDH010000005">
    <property type="protein sequence ID" value="KAL0266246.1"/>
    <property type="molecule type" value="Genomic_DNA"/>
</dbReference>